<dbReference type="GO" id="GO:0004305">
    <property type="term" value="F:ethanolamine kinase activity"/>
    <property type="evidence" value="ECO:0007669"/>
    <property type="project" value="UniProtKB-EC"/>
</dbReference>
<evidence type="ECO:0000256" key="4">
    <source>
        <dbReference type="ARBA" id="ARBA00038211"/>
    </source>
</evidence>
<organism evidence="6 7">
    <name type="scientific">Pleurodeles waltl</name>
    <name type="common">Iberian ribbed newt</name>
    <dbReference type="NCBI Taxonomy" id="8319"/>
    <lineage>
        <taxon>Eukaryota</taxon>
        <taxon>Metazoa</taxon>
        <taxon>Chordata</taxon>
        <taxon>Craniata</taxon>
        <taxon>Vertebrata</taxon>
        <taxon>Euteleostomi</taxon>
        <taxon>Amphibia</taxon>
        <taxon>Batrachia</taxon>
        <taxon>Caudata</taxon>
        <taxon>Salamandroidea</taxon>
        <taxon>Salamandridae</taxon>
        <taxon>Pleurodelinae</taxon>
        <taxon>Pleurodeles</taxon>
    </lineage>
</organism>
<dbReference type="CDD" id="cd05157">
    <property type="entry name" value="ETNK_euk"/>
    <property type="match status" value="1"/>
</dbReference>
<evidence type="ECO:0000256" key="3">
    <source>
        <dbReference type="ARBA" id="ARBA00037883"/>
    </source>
</evidence>
<keyword evidence="1" id="KW-0443">Lipid metabolism</keyword>
<reference evidence="6" key="1">
    <citation type="journal article" date="2022" name="bioRxiv">
        <title>Sequencing and chromosome-scale assembly of the giantPleurodeles waltlgenome.</title>
        <authorList>
            <person name="Brown T."/>
            <person name="Elewa A."/>
            <person name="Iarovenko S."/>
            <person name="Subramanian E."/>
            <person name="Araus A.J."/>
            <person name="Petzold A."/>
            <person name="Susuki M."/>
            <person name="Suzuki K.-i.T."/>
            <person name="Hayashi T."/>
            <person name="Toyoda A."/>
            <person name="Oliveira C."/>
            <person name="Osipova E."/>
            <person name="Leigh N.D."/>
            <person name="Simon A."/>
            <person name="Yun M.H."/>
        </authorList>
    </citation>
    <scope>NUCLEOTIDE SEQUENCE</scope>
    <source>
        <strain evidence="6">20211129_DDA</strain>
        <tissue evidence="6">Liver</tissue>
    </source>
</reference>
<dbReference type="GO" id="GO:0005737">
    <property type="term" value="C:cytoplasm"/>
    <property type="evidence" value="ECO:0007669"/>
    <property type="project" value="TreeGrafter"/>
</dbReference>
<name>A0AAV7QIC9_PLEWA</name>
<evidence type="ECO:0000256" key="5">
    <source>
        <dbReference type="ARBA" id="ARBA00038874"/>
    </source>
</evidence>
<proteinExistence type="inferred from homology"/>
<dbReference type="SUPFAM" id="SSF56112">
    <property type="entry name" value="Protein kinase-like (PK-like)"/>
    <property type="match status" value="1"/>
</dbReference>
<evidence type="ECO:0000256" key="1">
    <source>
        <dbReference type="ARBA" id="ARBA00023209"/>
    </source>
</evidence>
<dbReference type="Pfam" id="PF01633">
    <property type="entry name" value="Choline_kinase"/>
    <property type="match status" value="1"/>
</dbReference>
<keyword evidence="2" id="KW-1208">Phospholipid metabolism</keyword>
<comment type="caution">
    <text evidence="6">The sequence shown here is derived from an EMBL/GenBank/DDBJ whole genome shotgun (WGS) entry which is preliminary data.</text>
</comment>
<dbReference type="Proteomes" id="UP001066276">
    <property type="component" value="Chromosome 6"/>
</dbReference>
<dbReference type="PANTHER" id="PTHR22603">
    <property type="entry name" value="CHOLINE/ETHANOALAMINE KINASE"/>
    <property type="match status" value="1"/>
</dbReference>
<evidence type="ECO:0000256" key="2">
    <source>
        <dbReference type="ARBA" id="ARBA00023264"/>
    </source>
</evidence>
<accession>A0AAV7QIC9</accession>
<dbReference type="Gene3D" id="3.90.1200.10">
    <property type="match status" value="1"/>
</dbReference>
<comment type="similarity">
    <text evidence="4">Belongs to the choline/ethanolamine kinase family.</text>
</comment>
<dbReference type="PANTHER" id="PTHR22603:SF94">
    <property type="entry name" value="ETHANOLAMINE KINASE 2"/>
    <property type="match status" value="1"/>
</dbReference>
<dbReference type="AlphaFoldDB" id="A0AAV7QIC9"/>
<keyword evidence="1" id="KW-0444">Lipid biosynthesis</keyword>
<dbReference type="Gene3D" id="3.30.200.20">
    <property type="entry name" value="Phosphorylase Kinase, domain 1"/>
    <property type="match status" value="1"/>
</dbReference>
<evidence type="ECO:0000313" key="7">
    <source>
        <dbReference type="Proteomes" id="UP001066276"/>
    </source>
</evidence>
<keyword evidence="1" id="KW-0594">Phospholipid biosynthesis</keyword>
<evidence type="ECO:0000313" key="6">
    <source>
        <dbReference type="EMBL" id="KAJ1138058.1"/>
    </source>
</evidence>
<gene>
    <name evidence="6" type="ORF">NDU88_004449</name>
</gene>
<comment type="pathway">
    <text evidence="3">Phospholipid metabolism; phosphatidylethanolamine biosynthesis; phosphatidylethanolamine from ethanolamine: step 1/3.</text>
</comment>
<protein>
    <recommendedName>
        <fullName evidence="5">ethanolamine kinase</fullName>
        <ecNumber evidence="5">2.7.1.82</ecNumber>
    </recommendedName>
</protein>
<dbReference type="InterPro" id="IPR011009">
    <property type="entry name" value="Kinase-like_dom_sf"/>
</dbReference>
<keyword evidence="7" id="KW-1185">Reference proteome</keyword>
<dbReference type="EMBL" id="JANPWB010000010">
    <property type="protein sequence ID" value="KAJ1138058.1"/>
    <property type="molecule type" value="Genomic_DNA"/>
</dbReference>
<dbReference type="EC" id="2.7.1.82" evidence="5"/>
<dbReference type="GO" id="GO:0006646">
    <property type="term" value="P:phosphatidylethanolamine biosynthetic process"/>
    <property type="evidence" value="ECO:0007669"/>
    <property type="project" value="TreeGrafter"/>
</dbReference>
<sequence length="370" mass="42808">MSGTELPLPEGSVAPQCLSISVDEDDVLPGALKLIQALRPEWDLQRVQTKMFTEGISNKLLACYLDAAMEDVVLVRVYGHMTELFVDRNNEVRSFQLLRQHGCAPALYCTFQNGLCYEFMQGRALGPEEVREPRIFRLIAEELAKYHSITVPNGSYPKSNLCHKLRQLYAIVKMDIMGDDRAANSRVQADVPEMEVLDQELTWMESYLPTLGSPIVLCHNDLLCKNVIYNETKGYVRFIDYEYAGYNYQAFDIANHFNEFAGVNEMDYRLLPSRETQLQWLKHYLKAYKKLRNDTSGVTEKEVEELYIQVNNFSLATHFFWGFWALIQARYSTIAFNFPRYAELRFKQYFKVKPEVTSLAISECRSTSHQ</sequence>